<evidence type="ECO:0000259" key="6">
    <source>
        <dbReference type="PROSITE" id="PS50089"/>
    </source>
</evidence>
<dbReference type="Gene3D" id="3.30.160.60">
    <property type="entry name" value="Classic Zinc Finger"/>
    <property type="match status" value="1"/>
</dbReference>
<keyword evidence="2 4" id="KW-0863">Zinc-finger</keyword>
<evidence type="ECO:0000256" key="5">
    <source>
        <dbReference type="SAM" id="Coils"/>
    </source>
</evidence>
<evidence type="ECO:0000256" key="1">
    <source>
        <dbReference type="ARBA" id="ARBA00022723"/>
    </source>
</evidence>
<keyword evidence="5" id="KW-0175">Coiled coil</keyword>
<protein>
    <submittedName>
        <fullName evidence="8">Uncharacterized protein</fullName>
    </submittedName>
</protein>
<sequence>MATGSVYNDLTEIISCQICLEEFQDQNPRQLSCLHVFCEQCVENLLIKSQTVNSDCPGNVICPVCKAKSDVPGGCAANLPIFFHSRKIEDVRKQLDERHTVCKICQTDTHKAYVSSYCLQSCSGLCNACRLKHDKRHPNHSLIAVSATTINSIMCPSHDTHFEYYCMTCGTSICGKCYLGPHSDHQIFGLSYDSKEANIEIKELLMSELESADQALTRLDNIQDAVTDDMKKIRSEIDHDHKVQLTQLNERHETLCADLDKTEERIIEDIIKSRNLLQDAQQQLKKLLEENQSWLDPVKGISEAHVTGVGELVSTIVQHIPSTEAVMIKQPKVMLSV</sequence>
<dbReference type="GO" id="GO:0008270">
    <property type="term" value="F:zinc ion binding"/>
    <property type="evidence" value="ECO:0007669"/>
    <property type="project" value="UniProtKB-KW"/>
</dbReference>
<feature type="domain" description="B box-type" evidence="7">
    <location>
        <begin position="150"/>
        <end position="190"/>
    </location>
</feature>
<dbReference type="EMBL" id="JAODUP010000377">
    <property type="protein sequence ID" value="KAK2151050.1"/>
    <property type="molecule type" value="Genomic_DNA"/>
</dbReference>
<evidence type="ECO:0000256" key="2">
    <source>
        <dbReference type="ARBA" id="ARBA00022771"/>
    </source>
</evidence>
<keyword evidence="1" id="KW-0479">Metal-binding</keyword>
<dbReference type="AlphaFoldDB" id="A0AAD9JEU3"/>
<dbReference type="PANTHER" id="PTHR25462">
    <property type="entry name" value="BONUS, ISOFORM C-RELATED"/>
    <property type="match status" value="1"/>
</dbReference>
<dbReference type="SMART" id="SM00184">
    <property type="entry name" value="RING"/>
    <property type="match status" value="1"/>
</dbReference>
<evidence type="ECO:0000259" key="7">
    <source>
        <dbReference type="PROSITE" id="PS50119"/>
    </source>
</evidence>
<dbReference type="PANTHER" id="PTHR25462:SF296">
    <property type="entry name" value="MEIOTIC P26, ISOFORM F"/>
    <property type="match status" value="1"/>
</dbReference>
<keyword evidence="3" id="KW-0862">Zinc</keyword>
<evidence type="ECO:0000313" key="9">
    <source>
        <dbReference type="Proteomes" id="UP001208570"/>
    </source>
</evidence>
<dbReference type="PROSITE" id="PS50089">
    <property type="entry name" value="ZF_RING_2"/>
    <property type="match status" value="1"/>
</dbReference>
<feature type="domain" description="RING-type" evidence="6">
    <location>
        <begin position="16"/>
        <end position="66"/>
    </location>
</feature>
<reference evidence="8" key="1">
    <citation type="journal article" date="2023" name="Mol. Biol. Evol.">
        <title>Third-Generation Sequencing Reveals the Adaptive Role of the Epigenome in Three Deep-Sea Polychaetes.</title>
        <authorList>
            <person name="Perez M."/>
            <person name="Aroh O."/>
            <person name="Sun Y."/>
            <person name="Lan Y."/>
            <person name="Juniper S.K."/>
            <person name="Young C.R."/>
            <person name="Angers B."/>
            <person name="Qian P.Y."/>
        </authorList>
    </citation>
    <scope>NUCLEOTIDE SEQUENCE</scope>
    <source>
        <strain evidence="8">P08H-3</strain>
    </source>
</reference>
<dbReference type="InterPro" id="IPR017907">
    <property type="entry name" value="Znf_RING_CS"/>
</dbReference>
<feature type="coiled-coil region" evidence="5">
    <location>
        <begin position="245"/>
        <end position="290"/>
    </location>
</feature>
<accession>A0AAD9JEU3</accession>
<dbReference type="InterPro" id="IPR027370">
    <property type="entry name" value="Znf-RING_euk"/>
</dbReference>
<dbReference type="SMART" id="SM00336">
    <property type="entry name" value="BBOX"/>
    <property type="match status" value="1"/>
</dbReference>
<dbReference type="PROSITE" id="PS00518">
    <property type="entry name" value="ZF_RING_1"/>
    <property type="match status" value="1"/>
</dbReference>
<dbReference type="Pfam" id="PF13445">
    <property type="entry name" value="zf-RING_UBOX"/>
    <property type="match status" value="1"/>
</dbReference>
<dbReference type="InterPro" id="IPR000315">
    <property type="entry name" value="Znf_B-box"/>
</dbReference>
<keyword evidence="9" id="KW-1185">Reference proteome</keyword>
<evidence type="ECO:0000256" key="3">
    <source>
        <dbReference type="ARBA" id="ARBA00022833"/>
    </source>
</evidence>
<comment type="caution">
    <text evidence="8">The sequence shown here is derived from an EMBL/GenBank/DDBJ whole genome shotgun (WGS) entry which is preliminary data.</text>
</comment>
<gene>
    <name evidence="8" type="ORF">LSH36_377g01046</name>
</gene>
<evidence type="ECO:0000313" key="8">
    <source>
        <dbReference type="EMBL" id="KAK2151050.1"/>
    </source>
</evidence>
<organism evidence="8 9">
    <name type="scientific">Paralvinella palmiformis</name>
    <dbReference type="NCBI Taxonomy" id="53620"/>
    <lineage>
        <taxon>Eukaryota</taxon>
        <taxon>Metazoa</taxon>
        <taxon>Spiralia</taxon>
        <taxon>Lophotrochozoa</taxon>
        <taxon>Annelida</taxon>
        <taxon>Polychaeta</taxon>
        <taxon>Sedentaria</taxon>
        <taxon>Canalipalpata</taxon>
        <taxon>Terebellida</taxon>
        <taxon>Terebelliformia</taxon>
        <taxon>Alvinellidae</taxon>
        <taxon>Paralvinella</taxon>
    </lineage>
</organism>
<proteinExistence type="predicted"/>
<dbReference type="Gene3D" id="3.30.40.10">
    <property type="entry name" value="Zinc/RING finger domain, C3HC4 (zinc finger)"/>
    <property type="match status" value="1"/>
</dbReference>
<dbReference type="SUPFAM" id="SSF57845">
    <property type="entry name" value="B-box zinc-binding domain"/>
    <property type="match status" value="1"/>
</dbReference>
<dbReference type="Pfam" id="PF00643">
    <property type="entry name" value="zf-B_box"/>
    <property type="match status" value="1"/>
</dbReference>
<dbReference type="SUPFAM" id="SSF57850">
    <property type="entry name" value="RING/U-box"/>
    <property type="match status" value="1"/>
</dbReference>
<dbReference type="Proteomes" id="UP001208570">
    <property type="component" value="Unassembled WGS sequence"/>
</dbReference>
<dbReference type="InterPro" id="IPR013083">
    <property type="entry name" value="Znf_RING/FYVE/PHD"/>
</dbReference>
<dbReference type="PROSITE" id="PS50119">
    <property type="entry name" value="ZF_BBOX"/>
    <property type="match status" value="1"/>
</dbReference>
<dbReference type="InterPro" id="IPR001841">
    <property type="entry name" value="Znf_RING"/>
</dbReference>
<dbReference type="InterPro" id="IPR047153">
    <property type="entry name" value="TRIM45/56/19-like"/>
</dbReference>
<name>A0AAD9JEU3_9ANNE</name>
<evidence type="ECO:0000256" key="4">
    <source>
        <dbReference type="PROSITE-ProRule" id="PRU00024"/>
    </source>
</evidence>